<proteinExistence type="predicted"/>
<reference evidence="3" key="1">
    <citation type="journal article" date="2019" name="Int. J. Syst. Evol. Microbiol.">
        <title>The Global Catalogue of Microorganisms (GCM) 10K type strain sequencing project: providing services to taxonomists for standard genome sequencing and annotation.</title>
        <authorList>
            <consortium name="The Broad Institute Genomics Platform"/>
            <consortium name="The Broad Institute Genome Sequencing Center for Infectious Disease"/>
            <person name="Wu L."/>
            <person name="Ma J."/>
        </authorList>
    </citation>
    <scope>NUCLEOTIDE SEQUENCE [LARGE SCALE GENOMIC DNA]</scope>
    <source>
        <strain evidence="3">KCTC 12708</strain>
    </source>
</reference>
<organism evidence="2 3">
    <name type="scientific">Mesonia mobilis</name>
    <dbReference type="NCBI Taxonomy" id="369791"/>
    <lineage>
        <taxon>Bacteria</taxon>
        <taxon>Pseudomonadati</taxon>
        <taxon>Bacteroidota</taxon>
        <taxon>Flavobacteriia</taxon>
        <taxon>Flavobacteriales</taxon>
        <taxon>Flavobacteriaceae</taxon>
        <taxon>Mesonia</taxon>
    </lineage>
</organism>
<protein>
    <recommendedName>
        <fullName evidence="1">Glycosyltransferase 61 catalytic domain-containing protein</fullName>
    </recommendedName>
</protein>
<evidence type="ECO:0000313" key="2">
    <source>
        <dbReference type="EMBL" id="GGZ47604.1"/>
    </source>
</evidence>
<dbReference type="InterPro" id="IPR049625">
    <property type="entry name" value="Glyco_transf_61_cat"/>
</dbReference>
<dbReference type="RefSeq" id="WP_027885536.1">
    <property type="nucleotide sequence ID" value="NZ_BMWY01000001.1"/>
</dbReference>
<feature type="domain" description="Glycosyltransferase 61 catalytic" evidence="1">
    <location>
        <begin position="137"/>
        <end position="313"/>
    </location>
</feature>
<dbReference type="Proteomes" id="UP000615593">
    <property type="component" value="Unassembled WGS sequence"/>
</dbReference>
<evidence type="ECO:0000313" key="3">
    <source>
        <dbReference type="Proteomes" id="UP000615593"/>
    </source>
</evidence>
<gene>
    <name evidence="2" type="ORF">GCM10008088_06510</name>
</gene>
<name>A0ABQ3BJ30_9FLAO</name>
<dbReference type="GeneID" id="94368306"/>
<keyword evidence="3" id="KW-1185">Reference proteome</keyword>
<dbReference type="EMBL" id="BMWY01000001">
    <property type="protein sequence ID" value="GGZ47604.1"/>
    <property type="molecule type" value="Genomic_DNA"/>
</dbReference>
<comment type="caution">
    <text evidence="2">The sequence shown here is derived from an EMBL/GenBank/DDBJ whole genome shotgun (WGS) entry which is preliminary data.</text>
</comment>
<sequence length="379" mass="44452">MKKIISKVNSFLSKVAEKKLKIKNDRDQLPAERFIIKEPFSFKINLTSYHINSDPYWKEQKVYQSHEIYYTEVKNASIIGKGVVVNREGEVLLESTIFQKEYLDKLNVNHLISCQKLLPTRKLEKVFSVANRLDKSYYHWTLEILPRILVANQTPSFNNYKILIAHHSPSYTKESIAFLFPSLAANIEEVKVFQRVITNTTRLIPFLHIRDTSTRMMNIYYPEMIVKLNKLAHQQIENIENIQKKYPTHLIISRKNALQRRILNEEETVKYLGKYGFVNICLEELPFKEQLLHFYYAKKVIAVHGAGITNIIYGKNLKLLELFPEERTIRDAHYFAQISAALNFDHFLIKYKSSNINQDLRIDQKLLAKIGKTLSLEML</sequence>
<dbReference type="Pfam" id="PF04577">
    <property type="entry name" value="Glyco_transf_61"/>
    <property type="match status" value="1"/>
</dbReference>
<evidence type="ECO:0000259" key="1">
    <source>
        <dbReference type="Pfam" id="PF04577"/>
    </source>
</evidence>
<accession>A0ABQ3BJ30</accession>